<reference evidence="3" key="1">
    <citation type="submission" date="2022-05" db="EMBL/GenBank/DDBJ databases">
        <authorList>
            <person name="Pankratov T."/>
        </authorList>
    </citation>
    <scope>NUCLEOTIDE SEQUENCE</scope>
    <source>
        <strain evidence="3">BP6-180914</strain>
    </source>
</reference>
<dbReference type="InterPro" id="IPR029058">
    <property type="entry name" value="AB_hydrolase_fold"/>
</dbReference>
<dbReference type="AlphaFoldDB" id="A0AA41YZL4"/>
<organism evidence="3 4">
    <name type="scientific">Lichenifustis flavocetrariae</name>
    <dbReference type="NCBI Taxonomy" id="2949735"/>
    <lineage>
        <taxon>Bacteria</taxon>
        <taxon>Pseudomonadati</taxon>
        <taxon>Pseudomonadota</taxon>
        <taxon>Alphaproteobacteria</taxon>
        <taxon>Hyphomicrobiales</taxon>
        <taxon>Lichenihabitantaceae</taxon>
        <taxon>Lichenifustis</taxon>
    </lineage>
</organism>
<dbReference type="Gene3D" id="3.40.50.1820">
    <property type="entry name" value="alpha/beta hydrolase"/>
    <property type="match status" value="1"/>
</dbReference>
<dbReference type="Pfam" id="PF12697">
    <property type="entry name" value="Abhydrolase_6"/>
    <property type="match status" value="1"/>
</dbReference>
<dbReference type="InterPro" id="IPR050266">
    <property type="entry name" value="AB_hydrolase_sf"/>
</dbReference>
<dbReference type="PANTHER" id="PTHR43798">
    <property type="entry name" value="MONOACYLGLYCEROL LIPASE"/>
    <property type="match status" value="1"/>
</dbReference>
<dbReference type="Proteomes" id="UP001165667">
    <property type="component" value="Unassembled WGS sequence"/>
</dbReference>
<accession>A0AA41YZL4</accession>
<dbReference type="PANTHER" id="PTHR43798:SF31">
    <property type="entry name" value="AB HYDROLASE SUPERFAMILY PROTEIN YCLE"/>
    <property type="match status" value="1"/>
</dbReference>
<evidence type="ECO:0000313" key="4">
    <source>
        <dbReference type="Proteomes" id="UP001165667"/>
    </source>
</evidence>
<gene>
    <name evidence="3" type="ORF">M8523_07220</name>
</gene>
<sequence length="261" mass="27649">MTTRTIQTRGAEIVLDDTGEAEPALIFLHYWGGSARTWSPVVARLPDGARKVAINQRGWGGSRATDGAYDLQALGDDVMDIVETLGIGRYVLVGHSMGGKVAQILAGRRARGLLGLVLVAPAPPTPMQVPSDVRTSMLASYQSREGVIAALKVLAGPTLGDAQREQVIEDTLRGDPDAKRSWPESGMLVDISGALAGLDLPVEIVLAEHDQVERETVLRPLFSNHLPGATITTDPVAGHLVPLEAPQAVAAACARLLARLH</sequence>
<dbReference type="GO" id="GO:0016020">
    <property type="term" value="C:membrane"/>
    <property type="evidence" value="ECO:0007669"/>
    <property type="project" value="TreeGrafter"/>
</dbReference>
<dbReference type="RefSeq" id="WP_282584165.1">
    <property type="nucleotide sequence ID" value="NZ_JAMOIM010000003.1"/>
</dbReference>
<dbReference type="SUPFAM" id="SSF53474">
    <property type="entry name" value="alpha/beta-Hydrolases"/>
    <property type="match status" value="1"/>
</dbReference>
<keyword evidence="4" id="KW-1185">Reference proteome</keyword>
<dbReference type="GO" id="GO:0016787">
    <property type="term" value="F:hydrolase activity"/>
    <property type="evidence" value="ECO:0007669"/>
    <property type="project" value="UniProtKB-KW"/>
</dbReference>
<proteinExistence type="predicted"/>
<feature type="domain" description="AB hydrolase-1" evidence="2">
    <location>
        <begin position="25"/>
        <end position="252"/>
    </location>
</feature>
<evidence type="ECO:0000313" key="3">
    <source>
        <dbReference type="EMBL" id="MCW6507808.1"/>
    </source>
</evidence>
<dbReference type="EMBL" id="JAMOIM010000003">
    <property type="protein sequence ID" value="MCW6507808.1"/>
    <property type="molecule type" value="Genomic_DNA"/>
</dbReference>
<protein>
    <submittedName>
        <fullName evidence="3">Alpha/beta hydrolase</fullName>
    </submittedName>
</protein>
<dbReference type="InterPro" id="IPR000073">
    <property type="entry name" value="AB_hydrolase_1"/>
</dbReference>
<evidence type="ECO:0000256" key="1">
    <source>
        <dbReference type="ARBA" id="ARBA00022801"/>
    </source>
</evidence>
<keyword evidence="1 3" id="KW-0378">Hydrolase</keyword>
<comment type="caution">
    <text evidence="3">The sequence shown here is derived from an EMBL/GenBank/DDBJ whole genome shotgun (WGS) entry which is preliminary data.</text>
</comment>
<name>A0AA41YZL4_9HYPH</name>
<evidence type="ECO:0000259" key="2">
    <source>
        <dbReference type="Pfam" id="PF12697"/>
    </source>
</evidence>